<proteinExistence type="inferred from homology"/>
<gene>
    <name evidence="4" type="ORF">AC058_14245</name>
</gene>
<evidence type="ECO:0000256" key="2">
    <source>
        <dbReference type="ARBA" id="ARBA00037999"/>
    </source>
</evidence>
<evidence type="ECO:0000313" key="4">
    <source>
        <dbReference type="EMBL" id="ONN53511.1"/>
    </source>
</evidence>
<evidence type="ECO:0000256" key="3">
    <source>
        <dbReference type="RuleBase" id="RU004508"/>
    </source>
</evidence>
<evidence type="ECO:0000256" key="1">
    <source>
        <dbReference type="ARBA" id="ARBA00022898"/>
    </source>
</evidence>
<dbReference type="AlphaFoldDB" id="A0A1V2UU86"/>
<dbReference type="InterPro" id="IPR000653">
    <property type="entry name" value="DegT/StrS_aminotransferase"/>
</dbReference>
<dbReference type="PIRSF" id="PIRSF000390">
    <property type="entry name" value="PLP_StrS"/>
    <property type="match status" value="1"/>
</dbReference>
<keyword evidence="4" id="KW-0032">Aminotransferase</keyword>
<dbReference type="Gene3D" id="3.90.1150.10">
    <property type="entry name" value="Aspartate Aminotransferase, domain 1"/>
    <property type="match status" value="1"/>
</dbReference>
<name>A0A1V2UU86_9GAMM</name>
<keyword evidence="4" id="KW-0808">Transferase</keyword>
<dbReference type="PANTHER" id="PTHR30244:SF34">
    <property type="entry name" value="DTDP-4-AMINO-4,6-DIDEOXYGALACTOSE TRANSAMINASE"/>
    <property type="match status" value="1"/>
</dbReference>
<dbReference type="EMBL" id="LFZS01000009">
    <property type="protein sequence ID" value="ONN53511.1"/>
    <property type="molecule type" value="Genomic_DNA"/>
</dbReference>
<dbReference type="Pfam" id="PF01041">
    <property type="entry name" value="DegT_DnrJ_EryC1"/>
    <property type="match status" value="1"/>
</dbReference>
<organism evidence="4 5">
    <name type="scientific">Acinetobacter genomosp. 33YU</name>
    <dbReference type="NCBI Taxonomy" id="1675530"/>
    <lineage>
        <taxon>Bacteria</taxon>
        <taxon>Pseudomonadati</taxon>
        <taxon>Pseudomonadota</taxon>
        <taxon>Gammaproteobacteria</taxon>
        <taxon>Moraxellales</taxon>
        <taxon>Moraxellaceae</taxon>
        <taxon>Acinetobacter</taxon>
    </lineage>
</organism>
<dbReference type="Gene3D" id="3.40.640.10">
    <property type="entry name" value="Type I PLP-dependent aspartate aminotransferase-like (Major domain)"/>
    <property type="match status" value="1"/>
</dbReference>
<dbReference type="InterPro" id="IPR015421">
    <property type="entry name" value="PyrdxlP-dep_Trfase_major"/>
</dbReference>
<dbReference type="InterPro" id="IPR015422">
    <property type="entry name" value="PyrdxlP-dep_Trfase_small"/>
</dbReference>
<dbReference type="Proteomes" id="UP000189376">
    <property type="component" value="Unassembled WGS sequence"/>
</dbReference>
<dbReference type="SUPFAM" id="SSF53383">
    <property type="entry name" value="PLP-dependent transferases"/>
    <property type="match status" value="1"/>
</dbReference>
<accession>A0A1V2UU86</accession>
<dbReference type="RefSeq" id="WP_077169748.1">
    <property type="nucleotide sequence ID" value="NZ_LFZS01000009.1"/>
</dbReference>
<keyword evidence="1 3" id="KW-0663">Pyridoxal phosphate</keyword>
<reference evidence="4 5" key="1">
    <citation type="submission" date="2015-07" db="EMBL/GenBank/DDBJ databases">
        <title>Acinetobacter yuneri, a novel member of Acinetobacter calcoaceticus-Acinetobacter baumannii complex isolated from clinical specimen.</title>
        <authorList>
            <person name="Yu Y."/>
        </authorList>
    </citation>
    <scope>NUCLEOTIDE SEQUENCE [LARGE SCALE GENOMIC DNA]</scope>
    <source>
        <strain evidence="4 5">A362</strain>
    </source>
</reference>
<comment type="caution">
    <text evidence="4">The sequence shown here is derived from an EMBL/GenBank/DDBJ whole genome shotgun (WGS) entry which is preliminary data.</text>
</comment>
<keyword evidence="5" id="KW-1185">Reference proteome</keyword>
<dbReference type="PANTHER" id="PTHR30244">
    <property type="entry name" value="TRANSAMINASE"/>
    <property type="match status" value="1"/>
</dbReference>
<protein>
    <submittedName>
        <fullName evidence="4">Aminotransferase DegT</fullName>
    </submittedName>
</protein>
<dbReference type="GO" id="GO:0030170">
    <property type="term" value="F:pyridoxal phosphate binding"/>
    <property type="evidence" value="ECO:0007669"/>
    <property type="project" value="TreeGrafter"/>
</dbReference>
<dbReference type="GO" id="GO:0008483">
    <property type="term" value="F:transaminase activity"/>
    <property type="evidence" value="ECO:0007669"/>
    <property type="project" value="UniProtKB-KW"/>
</dbReference>
<dbReference type="GO" id="GO:0000271">
    <property type="term" value="P:polysaccharide biosynthetic process"/>
    <property type="evidence" value="ECO:0007669"/>
    <property type="project" value="TreeGrafter"/>
</dbReference>
<dbReference type="InterPro" id="IPR015424">
    <property type="entry name" value="PyrdxlP-dep_Trfase"/>
</dbReference>
<comment type="similarity">
    <text evidence="2 3">Belongs to the DegT/DnrJ/EryC1 family.</text>
</comment>
<sequence>MIPIFKPYMPTDILPELENILYSGQLAYGKYGKLFESELAKFIGNPYVISVNSYNQAMLLALSILNLNPGDEVIASPVSCLASNQPFVIKGLKVIWADVDPNTGALCVEDVKRRITSKTKAIFHNHFCGYLGDVIAINQLAKEHGLWVVDDCIEAFGTEHGAQKTGNLGADLTVFSFQTVRLPNTVDGAAISFTSKDLYEKAILMRDYGIDRKNFRTSMGEINSNCDITLEGYGATLSEINSYIGLKQMDNLPSLLNKQRSNAISWNNRIQEISSIKPLSLISDTKPNYWVFGVLCENKEKALENFRKENWYATGVHINNNIYSVFNNFETLNGVNEFMSKFLALPCGWWVEEV</sequence>
<evidence type="ECO:0000313" key="5">
    <source>
        <dbReference type="Proteomes" id="UP000189376"/>
    </source>
</evidence>